<dbReference type="Pfam" id="PF00808">
    <property type="entry name" value="CBFD_NFYB_HMF"/>
    <property type="match status" value="1"/>
</dbReference>
<dbReference type="InterPro" id="IPR009072">
    <property type="entry name" value="Histone-fold"/>
</dbReference>
<comment type="subcellular location">
    <subcellularLocation>
        <location evidence="1">Nucleus</location>
    </subcellularLocation>
</comment>
<dbReference type="GO" id="GO:0046982">
    <property type="term" value="F:protein heterodimerization activity"/>
    <property type="evidence" value="ECO:0007669"/>
    <property type="project" value="InterPro"/>
</dbReference>
<comment type="caution">
    <text evidence="5">The sequence shown here is derived from an EMBL/GenBank/DDBJ whole genome shotgun (WGS) entry which is preliminary data.</text>
</comment>
<evidence type="ECO:0000313" key="5">
    <source>
        <dbReference type="EMBL" id="GKV28820.1"/>
    </source>
</evidence>
<name>A0AAV5KWG8_9ROSI</name>
<dbReference type="InterPro" id="IPR050568">
    <property type="entry name" value="Transcr_DNA_Rep_Reg"/>
</dbReference>
<proteinExistence type="predicted"/>
<sequence length="231" mass="26134">MHERFCCRTADVKVQLPMASSKKPTEGKKISSSTAGEGTKATKTLDKTTGTPKKLKRKTDKKNNRSRNGMVDKSEVPTDPSSSTESEESEPDGEEERGGKVKNQCDENPHPKKRKQKGGEDEDEEQKEEAKMYRFPMNRIKTMIKSGDCEKGITQDAIFLVSKATEKFLEQFCDDSYWFAVKDRKKSLAYKHLSSVVSKRKRFDFLSDFVPEKVKAGDALEGMKLFETQLG</sequence>
<accession>A0AAV5KWG8</accession>
<evidence type="ECO:0000259" key="4">
    <source>
        <dbReference type="Pfam" id="PF00808"/>
    </source>
</evidence>
<feature type="compositionally biased region" description="Acidic residues" evidence="3">
    <location>
        <begin position="85"/>
        <end position="95"/>
    </location>
</feature>
<dbReference type="InterPro" id="IPR003958">
    <property type="entry name" value="CBFA_NFYB_domain"/>
</dbReference>
<feature type="region of interest" description="Disordered" evidence="3">
    <location>
        <begin position="1"/>
        <end position="132"/>
    </location>
</feature>
<dbReference type="Proteomes" id="UP001054252">
    <property type="component" value="Unassembled WGS sequence"/>
</dbReference>
<organism evidence="5 6">
    <name type="scientific">Rubroshorea leprosula</name>
    <dbReference type="NCBI Taxonomy" id="152421"/>
    <lineage>
        <taxon>Eukaryota</taxon>
        <taxon>Viridiplantae</taxon>
        <taxon>Streptophyta</taxon>
        <taxon>Embryophyta</taxon>
        <taxon>Tracheophyta</taxon>
        <taxon>Spermatophyta</taxon>
        <taxon>Magnoliopsida</taxon>
        <taxon>eudicotyledons</taxon>
        <taxon>Gunneridae</taxon>
        <taxon>Pentapetalae</taxon>
        <taxon>rosids</taxon>
        <taxon>malvids</taxon>
        <taxon>Malvales</taxon>
        <taxon>Dipterocarpaceae</taxon>
        <taxon>Rubroshorea</taxon>
    </lineage>
</organism>
<dbReference type="EMBL" id="BPVZ01000080">
    <property type="protein sequence ID" value="GKV28820.1"/>
    <property type="molecule type" value="Genomic_DNA"/>
</dbReference>
<feature type="compositionally biased region" description="Basic and acidic residues" evidence="3">
    <location>
        <begin position="96"/>
        <end position="110"/>
    </location>
</feature>
<evidence type="ECO:0000256" key="3">
    <source>
        <dbReference type="SAM" id="MobiDB-lite"/>
    </source>
</evidence>
<keyword evidence="2" id="KW-0539">Nucleus</keyword>
<dbReference type="PANTHER" id="PTHR10252">
    <property type="entry name" value="HISTONE-LIKE TRANSCRIPTION FACTOR CCAAT-RELATED"/>
    <property type="match status" value="1"/>
</dbReference>
<dbReference type="AlphaFoldDB" id="A0AAV5KWG8"/>
<feature type="domain" description="Transcription factor CBF/NF-Y/archaeal histone" evidence="4">
    <location>
        <begin position="134"/>
        <end position="197"/>
    </location>
</feature>
<evidence type="ECO:0000256" key="2">
    <source>
        <dbReference type="ARBA" id="ARBA00023242"/>
    </source>
</evidence>
<reference evidence="5 6" key="1">
    <citation type="journal article" date="2021" name="Commun. Biol.">
        <title>The genome of Shorea leprosula (Dipterocarpaceae) highlights the ecological relevance of drought in aseasonal tropical rainforests.</title>
        <authorList>
            <person name="Ng K.K.S."/>
            <person name="Kobayashi M.J."/>
            <person name="Fawcett J.A."/>
            <person name="Hatakeyama M."/>
            <person name="Paape T."/>
            <person name="Ng C.H."/>
            <person name="Ang C.C."/>
            <person name="Tnah L.H."/>
            <person name="Lee C.T."/>
            <person name="Nishiyama T."/>
            <person name="Sese J."/>
            <person name="O'Brien M.J."/>
            <person name="Copetti D."/>
            <person name="Mohd Noor M.I."/>
            <person name="Ong R.C."/>
            <person name="Putra M."/>
            <person name="Sireger I.Z."/>
            <person name="Indrioko S."/>
            <person name="Kosugi Y."/>
            <person name="Izuno A."/>
            <person name="Isagi Y."/>
            <person name="Lee S.L."/>
            <person name="Shimizu K.K."/>
        </authorList>
    </citation>
    <scope>NUCLEOTIDE SEQUENCE [LARGE SCALE GENOMIC DNA]</scope>
    <source>
        <strain evidence="5">214</strain>
    </source>
</reference>
<dbReference type="GO" id="GO:0000976">
    <property type="term" value="F:transcription cis-regulatory region binding"/>
    <property type="evidence" value="ECO:0007669"/>
    <property type="project" value="TreeGrafter"/>
</dbReference>
<dbReference type="GO" id="GO:0006355">
    <property type="term" value="P:regulation of DNA-templated transcription"/>
    <property type="evidence" value="ECO:0007669"/>
    <property type="project" value="TreeGrafter"/>
</dbReference>
<dbReference type="GO" id="GO:0005634">
    <property type="term" value="C:nucleus"/>
    <property type="evidence" value="ECO:0007669"/>
    <property type="project" value="UniProtKB-SubCell"/>
</dbReference>
<dbReference type="SUPFAM" id="SSF47113">
    <property type="entry name" value="Histone-fold"/>
    <property type="match status" value="1"/>
</dbReference>
<dbReference type="PANTHER" id="PTHR10252:SF93">
    <property type="entry name" value="DNA POLYMERASE II SUBUNIT B3-1"/>
    <property type="match status" value="1"/>
</dbReference>
<gene>
    <name evidence="5" type="ORF">SLEP1_g37818</name>
</gene>
<evidence type="ECO:0000256" key="1">
    <source>
        <dbReference type="ARBA" id="ARBA00004123"/>
    </source>
</evidence>
<evidence type="ECO:0000313" key="6">
    <source>
        <dbReference type="Proteomes" id="UP001054252"/>
    </source>
</evidence>
<protein>
    <recommendedName>
        <fullName evidence="4">Transcription factor CBF/NF-Y/archaeal histone domain-containing protein</fullName>
    </recommendedName>
</protein>
<dbReference type="Gene3D" id="1.10.20.10">
    <property type="entry name" value="Histone, subunit A"/>
    <property type="match status" value="1"/>
</dbReference>
<keyword evidence="6" id="KW-1185">Reference proteome</keyword>